<dbReference type="SUPFAM" id="SSF53383">
    <property type="entry name" value="PLP-dependent transferases"/>
    <property type="match status" value="1"/>
</dbReference>
<dbReference type="InterPro" id="IPR015421">
    <property type="entry name" value="PyrdxlP-dep_Trfase_major"/>
</dbReference>
<evidence type="ECO:0000256" key="1">
    <source>
        <dbReference type="ARBA" id="ARBA00001933"/>
    </source>
</evidence>
<dbReference type="Gene3D" id="3.90.1150.10">
    <property type="entry name" value="Aspartate Aminotransferase, domain 1"/>
    <property type="match status" value="1"/>
</dbReference>
<keyword evidence="4" id="KW-0032">Aminotransferase</keyword>
<keyword evidence="5" id="KW-0663">Pyridoxal phosphate</keyword>
<dbReference type="GO" id="GO:0016846">
    <property type="term" value="F:carbon-sulfur lyase activity"/>
    <property type="evidence" value="ECO:0007669"/>
    <property type="project" value="InterPro"/>
</dbReference>
<comment type="similarity">
    <text evidence="2">Belongs to the alliinase family.</text>
</comment>
<evidence type="ECO:0000256" key="2">
    <source>
        <dbReference type="ARBA" id="ARBA00006312"/>
    </source>
</evidence>
<evidence type="ECO:0000313" key="7">
    <source>
        <dbReference type="EMBL" id="AFK45478.1"/>
    </source>
</evidence>
<evidence type="ECO:0000259" key="6">
    <source>
        <dbReference type="Pfam" id="PF04864"/>
    </source>
</evidence>
<name>I3SYY6_LOTJA</name>
<dbReference type="InterPro" id="IPR015424">
    <property type="entry name" value="PyrdxlP-dep_Trfase"/>
</dbReference>
<keyword evidence="4" id="KW-0808">Transferase</keyword>
<dbReference type="PANTHER" id="PTHR43795:SF15">
    <property type="entry name" value="TRYPTOPHAN AMINOTRANSFERASE-RELATED PROTEIN 1"/>
    <property type="match status" value="1"/>
</dbReference>
<dbReference type="Gene3D" id="2.10.25.30">
    <property type="entry name" value="EGF-like, alliinase"/>
    <property type="match status" value="1"/>
</dbReference>
<dbReference type="PANTHER" id="PTHR43795">
    <property type="entry name" value="BIFUNCTIONAL ASPARTATE AMINOTRANSFERASE AND GLUTAMATE/ASPARTATE-PREPHENATE AMINOTRANSFERASE-RELATED"/>
    <property type="match status" value="1"/>
</dbReference>
<dbReference type="EMBL" id="BT145684">
    <property type="protein sequence ID" value="AFK45478.1"/>
    <property type="molecule type" value="mRNA"/>
</dbReference>
<sequence length="386" mass="43160">MVVSKASPPVTCSDSTINLEKGDPLVFGKYWKKKSDECSVVIQGWEFLSYLSDTSNVCWYMLPELKGAIQRLHHVVGNAVTQDKYIVIGTGSTQLFMAALFALSPSQTPDHPFNVVSAAPHYSEYKPEIDVLRSAVVQWAGDAGVYDKNEPYIEVVNYPNNPDGTIRGPVVKSAAKGNLVHDLAYYWPQYTPITHQADHDVMLFTFSKCTGHAGSRIGWAIVKDIEIAKKMTRFVHLGSHGVAKESQARAAKIMGAICDDYQKFESIESELFFGYCKNILRERWEKLKGAIEKSKVFTLTKYSRAYCNFANESFETYPTFAWLKCEEGIENGESYMGKLKIRARGGPGFGVGPNYVRLTMIGMDDDFNELLKRLSMLSAIQISNSS</sequence>
<dbReference type="InterPro" id="IPR015422">
    <property type="entry name" value="PyrdxlP-dep_Trfase_small"/>
</dbReference>
<evidence type="ECO:0000256" key="5">
    <source>
        <dbReference type="ARBA" id="ARBA00022898"/>
    </source>
</evidence>
<dbReference type="InterPro" id="IPR050478">
    <property type="entry name" value="Ethylene_sulfur-biosynth"/>
</dbReference>
<proteinExistence type="evidence at transcript level"/>
<protein>
    <recommendedName>
        <fullName evidence="6">Alliinase C-terminal domain-containing protein</fullName>
    </recommendedName>
</protein>
<evidence type="ECO:0000256" key="4">
    <source>
        <dbReference type="ARBA" id="ARBA00022576"/>
    </source>
</evidence>
<dbReference type="CDD" id="cd00609">
    <property type="entry name" value="AAT_like"/>
    <property type="match status" value="1"/>
</dbReference>
<dbReference type="AlphaFoldDB" id="I3SYY6"/>
<evidence type="ECO:0000256" key="3">
    <source>
        <dbReference type="ARBA" id="ARBA00011738"/>
    </source>
</evidence>
<dbReference type="GO" id="GO:0006520">
    <property type="term" value="P:amino acid metabolic process"/>
    <property type="evidence" value="ECO:0007669"/>
    <property type="project" value="TreeGrafter"/>
</dbReference>
<dbReference type="GO" id="GO:0008483">
    <property type="term" value="F:transaminase activity"/>
    <property type="evidence" value="ECO:0007669"/>
    <property type="project" value="UniProtKB-KW"/>
</dbReference>
<organism evidence="7">
    <name type="scientific">Lotus japonicus</name>
    <name type="common">Lotus corniculatus var. japonicus</name>
    <dbReference type="NCBI Taxonomy" id="34305"/>
    <lineage>
        <taxon>Eukaryota</taxon>
        <taxon>Viridiplantae</taxon>
        <taxon>Streptophyta</taxon>
        <taxon>Embryophyta</taxon>
        <taxon>Tracheophyta</taxon>
        <taxon>Spermatophyta</taxon>
        <taxon>Magnoliopsida</taxon>
        <taxon>eudicotyledons</taxon>
        <taxon>Gunneridae</taxon>
        <taxon>Pentapetalae</taxon>
        <taxon>rosids</taxon>
        <taxon>fabids</taxon>
        <taxon>Fabales</taxon>
        <taxon>Fabaceae</taxon>
        <taxon>Papilionoideae</taxon>
        <taxon>50 kb inversion clade</taxon>
        <taxon>NPAAA clade</taxon>
        <taxon>Hologalegina</taxon>
        <taxon>robinioid clade</taxon>
        <taxon>Loteae</taxon>
        <taxon>Lotus</taxon>
    </lineage>
</organism>
<comment type="subunit">
    <text evidence="3">Homodimer.</text>
</comment>
<reference evidence="7" key="1">
    <citation type="submission" date="2012-05" db="EMBL/GenBank/DDBJ databases">
        <authorList>
            <person name="Krishnakumar V."/>
            <person name="Cheung F."/>
            <person name="Xiao Y."/>
            <person name="Chan A."/>
            <person name="Moskal W.A."/>
            <person name="Town C.D."/>
        </authorList>
    </citation>
    <scope>NUCLEOTIDE SEQUENCE</scope>
</reference>
<feature type="domain" description="Alliinase C-terminal" evidence="6">
    <location>
        <begin position="17"/>
        <end position="376"/>
    </location>
</feature>
<accession>I3SYY6</accession>
<dbReference type="Pfam" id="PF04864">
    <property type="entry name" value="Alliinase_C"/>
    <property type="match status" value="1"/>
</dbReference>
<dbReference type="InterPro" id="IPR006948">
    <property type="entry name" value="Alliinase_C"/>
</dbReference>
<dbReference type="Gene3D" id="3.40.640.10">
    <property type="entry name" value="Type I PLP-dependent aspartate aminotransferase-like (Major domain)"/>
    <property type="match status" value="1"/>
</dbReference>
<dbReference type="InterPro" id="IPR037029">
    <property type="entry name" value="Alliinase_N_sf"/>
</dbReference>
<comment type="cofactor">
    <cofactor evidence="1">
        <name>pyridoxal 5'-phosphate</name>
        <dbReference type="ChEBI" id="CHEBI:597326"/>
    </cofactor>
</comment>